<dbReference type="InterPro" id="IPR029052">
    <property type="entry name" value="Metallo-depent_PP-like"/>
</dbReference>
<dbReference type="CDD" id="cd00144">
    <property type="entry name" value="MPP_PPP_family"/>
    <property type="match status" value="1"/>
</dbReference>
<feature type="compositionally biased region" description="Acidic residues" evidence="1">
    <location>
        <begin position="21"/>
        <end position="32"/>
    </location>
</feature>
<dbReference type="SUPFAM" id="SSF56300">
    <property type="entry name" value="Metallo-dependent phosphatases"/>
    <property type="match status" value="1"/>
</dbReference>
<dbReference type="GO" id="GO:0006798">
    <property type="term" value="P:polyphosphate catabolic process"/>
    <property type="evidence" value="ECO:0007669"/>
    <property type="project" value="TreeGrafter"/>
</dbReference>
<evidence type="ECO:0000313" key="3">
    <source>
        <dbReference type="EMBL" id="KAK3166915.1"/>
    </source>
</evidence>
<feature type="domain" description="Calcineurin-like phosphoesterase" evidence="2">
    <location>
        <begin position="253"/>
        <end position="499"/>
    </location>
</feature>
<evidence type="ECO:0000259" key="2">
    <source>
        <dbReference type="Pfam" id="PF00149"/>
    </source>
</evidence>
<accession>A0AAE0DF71</accession>
<dbReference type="PANTHER" id="PTHR42850:SF4">
    <property type="entry name" value="ZINC-DEPENDENT ENDOPOLYPHOSPHATASE"/>
    <property type="match status" value="1"/>
</dbReference>
<dbReference type="Proteomes" id="UP001276659">
    <property type="component" value="Unassembled WGS sequence"/>
</dbReference>
<dbReference type="InterPro" id="IPR050126">
    <property type="entry name" value="Ap4A_hydrolase"/>
</dbReference>
<dbReference type="Gene3D" id="3.60.21.10">
    <property type="match status" value="1"/>
</dbReference>
<dbReference type="EMBL" id="JASNWA010000011">
    <property type="protein sequence ID" value="KAK3166915.1"/>
    <property type="molecule type" value="Genomic_DNA"/>
</dbReference>
<evidence type="ECO:0000313" key="4">
    <source>
        <dbReference type="Proteomes" id="UP001276659"/>
    </source>
</evidence>
<dbReference type="AlphaFoldDB" id="A0AAE0DF71"/>
<organism evidence="3 4">
    <name type="scientific">Lepraria neglecta</name>
    <dbReference type="NCBI Taxonomy" id="209136"/>
    <lineage>
        <taxon>Eukaryota</taxon>
        <taxon>Fungi</taxon>
        <taxon>Dikarya</taxon>
        <taxon>Ascomycota</taxon>
        <taxon>Pezizomycotina</taxon>
        <taxon>Lecanoromycetes</taxon>
        <taxon>OSLEUM clade</taxon>
        <taxon>Lecanoromycetidae</taxon>
        <taxon>Lecanorales</taxon>
        <taxon>Lecanorineae</taxon>
        <taxon>Stereocaulaceae</taxon>
        <taxon>Lepraria</taxon>
    </lineage>
</organism>
<feature type="region of interest" description="Disordered" evidence="1">
    <location>
        <begin position="1"/>
        <end position="33"/>
    </location>
</feature>
<dbReference type="GO" id="GO:0016791">
    <property type="term" value="F:phosphatase activity"/>
    <property type="evidence" value="ECO:0007669"/>
    <property type="project" value="TreeGrafter"/>
</dbReference>
<dbReference type="GO" id="GO:0000298">
    <property type="term" value="F:endopolyphosphatase activity"/>
    <property type="evidence" value="ECO:0007669"/>
    <property type="project" value="TreeGrafter"/>
</dbReference>
<gene>
    <name evidence="3" type="ORF">OEA41_010040</name>
</gene>
<dbReference type="Pfam" id="PF00149">
    <property type="entry name" value="Metallophos"/>
    <property type="match status" value="1"/>
</dbReference>
<evidence type="ECO:0000256" key="1">
    <source>
        <dbReference type="SAM" id="MobiDB-lite"/>
    </source>
</evidence>
<dbReference type="GO" id="GO:0005737">
    <property type="term" value="C:cytoplasm"/>
    <property type="evidence" value="ECO:0007669"/>
    <property type="project" value="TreeGrafter"/>
</dbReference>
<protein>
    <recommendedName>
        <fullName evidence="2">Calcineurin-like phosphoesterase domain-containing protein</fullName>
    </recommendedName>
</protein>
<keyword evidence="4" id="KW-1185">Reference proteome</keyword>
<sequence length="562" mass="64016">MDPSIPETHGHSDPPPRYDSGDEYPSEDELSENDVNVLNTDYNFQRDLTLYPAQHPQQYNPSISHHLRQRSSSTDGVYDLPEKYGANTHEWEGRTPLPPRHSSLRKQNMYSAHPRTSDYRTPHHNTHAYQTHRQRVPLVDLIRNEWKHTTNPYTSSPLSPGYATPDWIQVLSAPRFKRICYLIGALLMLTWASWHWWLGPRYTEHKLLSASLEDRMKTGKGWYGENMRPEFLDMVQVKTLDQGLVPQNHDRNRLIVIGDVHGCHDERGYLLESTNSNSCTSNVLIRHVAVVNLLSEVQYEARTDHLIFAGDFISKGPDSSAVVDLAMSARASCVRGNHEDRVLLAYRDMYSHRMTEEQQQYKERKVPLPPAPGMPGDMQQNEDETPNLVEEAFEHGNAVDRDLARKLTKRQIDWMTACPVILDLGQVRGMGDVHVVHGGLVPGVRLEKQDPMGVMHMRTIDLDSHVPSSSTWGMSWFKLWNKYQTLLPAYQRSTVIYGHDSRLGLQLKPYSKGLDTGCVKGGQLTAMVIDSNVAELKVEPKIVSVQCQNYGNLDKERVKATA</sequence>
<dbReference type="InterPro" id="IPR004843">
    <property type="entry name" value="Calcineurin-like_PHP"/>
</dbReference>
<reference evidence="3" key="1">
    <citation type="submission" date="2022-11" db="EMBL/GenBank/DDBJ databases">
        <title>Chromosomal genome sequence assembly and mating type (MAT) locus characterization of the leprose asexual lichenized fungus Lepraria neglecta (Nyl.) Erichsen.</title>
        <authorList>
            <person name="Allen J.L."/>
            <person name="Pfeffer B."/>
        </authorList>
    </citation>
    <scope>NUCLEOTIDE SEQUENCE</scope>
    <source>
        <strain evidence="3">Allen 5258</strain>
    </source>
</reference>
<proteinExistence type="predicted"/>
<name>A0AAE0DF71_9LECA</name>
<feature type="compositionally biased region" description="Basic and acidic residues" evidence="1">
    <location>
        <begin position="8"/>
        <end position="20"/>
    </location>
</feature>
<comment type="caution">
    <text evidence="3">The sequence shown here is derived from an EMBL/GenBank/DDBJ whole genome shotgun (WGS) entry which is preliminary data.</text>
</comment>
<dbReference type="PANTHER" id="PTHR42850">
    <property type="entry name" value="METALLOPHOSPHOESTERASE"/>
    <property type="match status" value="1"/>
</dbReference>